<accession>A6NYY5</accession>
<dbReference type="STRING" id="411467.BACCAP_03436"/>
<name>A6NYY5_9FIRM</name>
<reference evidence="1 2" key="2">
    <citation type="submission" date="2007-06" db="EMBL/GenBank/DDBJ databases">
        <title>Draft genome sequence of Pseudoflavonifractor capillosus ATCC 29799.</title>
        <authorList>
            <person name="Sudarsanam P."/>
            <person name="Ley R."/>
            <person name="Guruge J."/>
            <person name="Turnbaugh P.J."/>
            <person name="Mahowald M."/>
            <person name="Liep D."/>
            <person name="Gordon J."/>
        </authorList>
    </citation>
    <scope>NUCLEOTIDE SEQUENCE [LARGE SCALE GENOMIC DNA]</scope>
    <source>
        <strain evidence="1 2">ATCC 29799</strain>
    </source>
</reference>
<reference evidence="1 2" key="1">
    <citation type="submission" date="2007-04" db="EMBL/GenBank/DDBJ databases">
        <authorList>
            <person name="Fulton L."/>
            <person name="Clifton S."/>
            <person name="Fulton B."/>
            <person name="Xu J."/>
            <person name="Minx P."/>
            <person name="Pepin K.H."/>
            <person name="Johnson M."/>
            <person name="Thiruvilangam P."/>
            <person name="Bhonagiri V."/>
            <person name="Nash W.E."/>
            <person name="Mardis E.R."/>
            <person name="Wilson R.K."/>
        </authorList>
    </citation>
    <scope>NUCLEOTIDE SEQUENCE [LARGE SCALE GENOMIC DNA]</scope>
    <source>
        <strain evidence="1 2">ATCC 29799</strain>
    </source>
</reference>
<comment type="caution">
    <text evidence="1">The sequence shown here is derived from an EMBL/GenBank/DDBJ whole genome shotgun (WGS) entry which is preliminary data.</text>
</comment>
<keyword evidence="2" id="KW-1185">Reference proteome</keyword>
<evidence type="ECO:0000313" key="1">
    <source>
        <dbReference type="EMBL" id="EDM98634.1"/>
    </source>
</evidence>
<evidence type="ECO:0000313" key="2">
    <source>
        <dbReference type="Proteomes" id="UP000003639"/>
    </source>
</evidence>
<dbReference type="eggNOG" id="ENOG5031K0Q">
    <property type="taxonomic scope" value="Bacteria"/>
</dbReference>
<dbReference type="Proteomes" id="UP000003639">
    <property type="component" value="Unassembled WGS sequence"/>
</dbReference>
<gene>
    <name evidence="1" type="ORF">BACCAP_03436</name>
</gene>
<organism evidence="1 2">
    <name type="scientific">Pseudoflavonifractor capillosus ATCC 29799</name>
    <dbReference type="NCBI Taxonomy" id="411467"/>
    <lineage>
        <taxon>Bacteria</taxon>
        <taxon>Bacillati</taxon>
        <taxon>Bacillota</taxon>
        <taxon>Clostridia</taxon>
        <taxon>Eubacteriales</taxon>
        <taxon>Oscillospiraceae</taxon>
        <taxon>Pseudoflavonifractor</taxon>
    </lineage>
</organism>
<proteinExistence type="predicted"/>
<protein>
    <submittedName>
        <fullName evidence="1">Uncharacterized protein</fullName>
    </submittedName>
</protein>
<dbReference type="AlphaFoldDB" id="A6NYY5"/>
<sequence length="161" mass="19173">MLDIRTISWTRKSPYSFSILRSELQQLEQRPQNRLISGDCGSFAVLRLTQRPGDMKMLEIRFTWLQEIGAGKVHGWQENIRLPYEPFHVFVENGEDMDGAEWHHLSVPEMLMPRYEFHSRKNLHEVARRPVLRRKLFHTQIGVGNRLDGGRRRVKKYLWSF</sequence>
<dbReference type="EMBL" id="AAXG02000032">
    <property type="protein sequence ID" value="EDM98634.1"/>
    <property type="molecule type" value="Genomic_DNA"/>
</dbReference>